<gene>
    <name evidence="1" type="ORF">L2E82_30855</name>
</gene>
<reference evidence="1 2" key="2">
    <citation type="journal article" date="2022" name="Mol. Ecol. Resour.">
        <title>The genomes of chicory, endive, great burdock and yacon provide insights into Asteraceae paleo-polyploidization history and plant inulin production.</title>
        <authorList>
            <person name="Fan W."/>
            <person name="Wang S."/>
            <person name="Wang H."/>
            <person name="Wang A."/>
            <person name="Jiang F."/>
            <person name="Liu H."/>
            <person name="Zhao H."/>
            <person name="Xu D."/>
            <person name="Zhang Y."/>
        </authorList>
    </citation>
    <scope>NUCLEOTIDE SEQUENCE [LARGE SCALE GENOMIC DNA]</scope>
    <source>
        <strain evidence="2">cv. Punajuju</strain>
        <tissue evidence="1">Leaves</tissue>
    </source>
</reference>
<dbReference type="EMBL" id="CM042013">
    <property type="protein sequence ID" value="KAI3740426.1"/>
    <property type="molecule type" value="Genomic_DNA"/>
</dbReference>
<accession>A0ACB9D203</accession>
<organism evidence="1 2">
    <name type="scientific">Cichorium intybus</name>
    <name type="common">Chicory</name>
    <dbReference type="NCBI Taxonomy" id="13427"/>
    <lineage>
        <taxon>Eukaryota</taxon>
        <taxon>Viridiplantae</taxon>
        <taxon>Streptophyta</taxon>
        <taxon>Embryophyta</taxon>
        <taxon>Tracheophyta</taxon>
        <taxon>Spermatophyta</taxon>
        <taxon>Magnoliopsida</taxon>
        <taxon>eudicotyledons</taxon>
        <taxon>Gunneridae</taxon>
        <taxon>Pentapetalae</taxon>
        <taxon>asterids</taxon>
        <taxon>campanulids</taxon>
        <taxon>Asterales</taxon>
        <taxon>Asteraceae</taxon>
        <taxon>Cichorioideae</taxon>
        <taxon>Cichorieae</taxon>
        <taxon>Cichoriinae</taxon>
        <taxon>Cichorium</taxon>
    </lineage>
</organism>
<reference evidence="2" key="1">
    <citation type="journal article" date="2022" name="Mol. Ecol. Resour.">
        <title>The genomes of chicory, endive, great burdock and yacon provide insights into Asteraceae palaeo-polyploidization history and plant inulin production.</title>
        <authorList>
            <person name="Fan W."/>
            <person name="Wang S."/>
            <person name="Wang H."/>
            <person name="Wang A."/>
            <person name="Jiang F."/>
            <person name="Liu H."/>
            <person name="Zhao H."/>
            <person name="Xu D."/>
            <person name="Zhang Y."/>
        </authorList>
    </citation>
    <scope>NUCLEOTIDE SEQUENCE [LARGE SCALE GENOMIC DNA]</scope>
    <source>
        <strain evidence="2">cv. Punajuju</strain>
    </source>
</reference>
<evidence type="ECO:0000313" key="1">
    <source>
        <dbReference type="EMBL" id="KAI3740426.1"/>
    </source>
</evidence>
<keyword evidence="2" id="KW-1185">Reference proteome</keyword>
<comment type="caution">
    <text evidence="1">The sequence shown here is derived from an EMBL/GenBank/DDBJ whole genome shotgun (WGS) entry which is preliminary data.</text>
</comment>
<protein>
    <submittedName>
        <fullName evidence="1">Uncharacterized protein</fullName>
    </submittedName>
</protein>
<evidence type="ECO:0000313" key="2">
    <source>
        <dbReference type="Proteomes" id="UP001055811"/>
    </source>
</evidence>
<dbReference type="Proteomes" id="UP001055811">
    <property type="component" value="Linkage Group LG05"/>
</dbReference>
<sequence>MVHRQMCTFRKRDPNRVNDANISKFPRGSKPSDQGKKAATVHKTNATVSSGRFEPLSSMAVIGNGGSYAVVVSGGKANNMAVVKGNVHDEPALILDETCPNDKDVSLTLVGKVKEFGALLNLKDVIVNEGFKDVLLRYLGGFWVTMEFVSTKAKEKFQRHKGVGSWFAVILPWTKTFQVEDRVVWIDIEGVPSLAYSPRSVELIAKRWGELLYAEDSNDNNLYRKRLCIKTLNQEIIMETFKVIVEGKVTVVRAREVIG</sequence>
<proteinExistence type="predicted"/>
<name>A0ACB9D203_CICIN</name>